<sequence>MQLSPKWWAYLIGFHVVRHLRRVRGARPDKQDSPIRFGSLVGDIYRFRDGVFRLKSPEGTVAIEDGPSGVLFSDIAGGFTMVECYEIPRPHRGSLEILGPKRFIEAFIEEILVPRRIAPSFGMPLLREGYLPTGCEPGTYYVDGTIREGSTFAAFSPDGSSDQLDLRLGLLATIREDRVYVFLRGVTPDLVGLGADDFEGIEEHLMTTMRSTRFQEEMAVSAV</sequence>
<evidence type="ECO:0000313" key="2">
    <source>
        <dbReference type="Proteomes" id="UP001594288"/>
    </source>
</evidence>
<dbReference type="Proteomes" id="UP001594288">
    <property type="component" value="Unassembled WGS sequence"/>
</dbReference>
<proteinExistence type="predicted"/>
<organism evidence="1 2">
    <name type="scientific">Eiseniibacteriota bacterium</name>
    <dbReference type="NCBI Taxonomy" id="2212470"/>
    <lineage>
        <taxon>Bacteria</taxon>
        <taxon>Candidatus Eiseniibacteriota</taxon>
    </lineage>
</organism>
<dbReference type="EMBL" id="JBHPEI010000091">
    <property type="protein sequence ID" value="MFC1800226.1"/>
    <property type="molecule type" value="Genomic_DNA"/>
</dbReference>
<comment type="caution">
    <text evidence="1">The sequence shown here is derived from an EMBL/GenBank/DDBJ whole genome shotgun (WGS) entry which is preliminary data.</text>
</comment>
<name>A0ABV6YQ85_UNCEI</name>
<keyword evidence="2" id="KW-1185">Reference proteome</keyword>
<gene>
    <name evidence="1" type="ORF">ACFL2Z_04890</name>
</gene>
<reference evidence="1 2" key="1">
    <citation type="submission" date="2024-09" db="EMBL/GenBank/DDBJ databases">
        <authorList>
            <person name="D'Angelo T."/>
        </authorList>
    </citation>
    <scope>NUCLEOTIDE SEQUENCE [LARGE SCALE GENOMIC DNA]</scope>
    <source>
        <strain evidence="1">SAG AM-311-F02</strain>
    </source>
</reference>
<evidence type="ECO:0000313" key="1">
    <source>
        <dbReference type="EMBL" id="MFC1800226.1"/>
    </source>
</evidence>
<protein>
    <submittedName>
        <fullName evidence="1">Uncharacterized protein</fullName>
    </submittedName>
</protein>
<accession>A0ABV6YQ85</accession>